<evidence type="ECO:0000256" key="3">
    <source>
        <dbReference type="ARBA" id="ARBA00022691"/>
    </source>
</evidence>
<evidence type="ECO:0000313" key="6">
    <source>
        <dbReference type="Proteomes" id="UP000472755"/>
    </source>
</evidence>
<dbReference type="InterPro" id="IPR007757">
    <property type="entry name" value="MT-A70-like"/>
</dbReference>
<protein>
    <submittedName>
        <fullName evidence="5">Adenine methyltransferase</fullName>
    </submittedName>
</protein>
<dbReference type="GO" id="GO:0032259">
    <property type="term" value="P:methylation"/>
    <property type="evidence" value="ECO:0007669"/>
    <property type="project" value="UniProtKB-KW"/>
</dbReference>
<organism evidence="5 6">
    <name type="scientific">Ruthenibacterium lactatiformans</name>
    <dbReference type="NCBI Taxonomy" id="1550024"/>
    <lineage>
        <taxon>Bacteria</taxon>
        <taxon>Bacillati</taxon>
        <taxon>Bacillota</taxon>
        <taxon>Clostridia</taxon>
        <taxon>Eubacteriales</taxon>
        <taxon>Oscillospiraceae</taxon>
        <taxon>Ruthenibacterium</taxon>
    </lineage>
</organism>
<dbReference type="InterPro" id="IPR002052">
    <property type="entry name" value="DNA_methylase_N6_adenine_CS"/>
</dbReference>
<dbReference type="PROSITE" id="PS51143">
    <property type="entry name" value="MT_A70"/>
    <property type="match status" value="1"/>
</dbReference>
<evidence type="ECO:0000256" key="1">
    <source>
        <dbReference type="ARBA" id="ARBA00022603"/>
    </source>
</evidence>
<dbReference type="PROSITE" id="PS00092">
    <property type="entry name" value="N6_MTASE"/>
    <property type="match status" value="1"/>
</dbReference>
<dbReference type="PANTHER" id="PTHR12829:SF7">
    <property type="entry name" value="N6-ADENOSINE-METHYLTRANSFERASE CATALYTIC SUBUNIT"/>
    <property type="match status" value="1"/>
</dbReference>
<dbReference type="Proteomes" id="UP000472755">
    <property type="component" value="Unassembled WGS sequence"/>
</dbReference>
<comment type="caution">
    <text evidence="5">The sequence shown here is derived from an EMBL/GenBank/DDBJ whole genome shotgun (WGS) entry which is preliminary data.</text>
</comment>
<keyword evidence="1 5" id="KW-0489">Methyltransferase</keyword>
<dbReference type="GO" id="GO:0003676">
    <property type="term" value="F:nucleic acid binding"/>
    <property type="evidence" value="ECO:0007669"/>
    <property type="project" value="InterPro"/>
</dbReference>
<dbReference type="SUPFAM" id="SSF53335">
    <property type="entry name" value="S-adenosyl-L-methionine-dependent methyltransferases"/>
    <property type="match status" value="1"/>
</dbReference>
<evidence type="ECO:0000313" key="5">
    <source>
        <dbReference type="EMBL" id="MTS27512.1"/>
    </source>
</evidence>
<proteinExistence type="inferred from homology"/>
<sequence length="204" mass="23080">MRTKEVGSMKKYSIIYADPPWAYRTYSKKGQGRSAESHYPTMCIEDIKALPVGELAAKDCALFLWITFPCLCEALEVLMAWGFSYKTVAFVWVKQNRRNDDLFTGMGYWTRANAEICILATKGHPKRVDAGVRQVILSHIEEHSKKPDEARERIVRLMGDLPRVELFARQSPEGWDVWGNEVECSITLGKEETVNGICSGPEGS</sequence>
<dbReference type="InterPro" id="IPR029063">
    <property type="entry name" value="SAM-dependent_MTases_sf"/>
</dbReference>
<dbReference type="Pfam" id="PF05063">
    <property type="entry name" value="MT-A70"/>
    <property type="match status" value="1"/>
</dbReference>
<evidence type="ECO:0000256" key="4">
    <source>
        <dbReference type="PROSITE-ProRule" id="PRU00489"/>
    </source>
</evidence>
<evidence type="ECO:0000256" key="2">
    <source>
        <dbReference type="ARBA" id="ARBA00022679"/>
    </source>
</evidence>
<keyword evidence="2 5" id="KW-0808">Transferase</keyword>
<accession>A0A6L6LRR2</accession>
<name>A0A6L6LRR2_9FIRM</name>
<gene>
    <name evidence="5" type="ORF">GMD59_09455</name>
</gene>
<dbReference type="EMBL" id="WMZU01000013">
    <property type="protein sequence ID" value="MTS27512.1"/>
    <property type="molecule type" value="Genomic_DNA"/>
</dbReference>
<dbReference type="PANTHER" id="PTHR12829">
    <property type="entry name" value="N6-ADENOSINE-METHYLTRANSFERASE"/>
    <property type="match status" value="1"/>
</dbReference>
<dbReference type="AlphaFoldDB" id="A0A6L6LRR2"/>
<reference evidence="5 6" key="1">
    <citation type="journal article" date="2019" name="Nat. Med.">
        <title>A library of human gut bacterial isolates paired with longitudinal multiomics data enables mechanistic microbiome research.</title>
        <authorList>
            <person name="Poyet M."/>
            <person name="Groussin M."/>
            <person name="Gibbons S.M."/>
            <person name="Avila-Pacheco J."/>
            <person name="Jiang X."/>
            <person name="Kearney S.M."/>
            <person name="Perrotta A.R."/>
            <person name="Berdy B."/>
            <person name="Zhao S."/>
            <person name="Lieberman T.D."/>
            <person name="Swanson P.K."/>
            <person name="Smith M."/>
            <person name="Roesemann S."/>
            <person name="Alexander J.E."/>
            <person name="Rich S.A."/>
            <person name="Livny J."/>
            <person name="Vlamakis H."/>
            <person name="Clish C."/>
            <person name="Bullock K."/>
            <person name="Deik A."/>
            <person name="Scott J."/>
            <person name="Pierce K.A."/>
            <person name="Xavier R.J."/>
            <person name="Alm E.J."/>
        </authorList>
    </citation>
    <scope>NUCLEOTIDE SEQUENCE [LARGE SCALE GENOMIC DNA]</scope>
    <source>
        <strain evidence="5 6">BIOML-A4</strain>
    </source>
</reference>
<comment type="similarity">
    <text evidence="4">Belongs to the MT-A70-like family.</text>
</comment>
<keyword evidence="3" id="KW-0949">S-adenosyl-L-methionine</keyword>
<dbReference type="GO" id="GO:0008168">
    <property type="term" value="F:methyltransferase activity"/>
    <property type="evidence" value="ECO:0007669"/>
    <property type="project" value="UniProtKB-KW"/>
</dbReference>